<name>A0A4P7XIK5_9ALTE</name>
<gene>
    <name evidence="2" type="primary">sufT</name>
    <name evidence="2" type="ORF">soil367_13615</name>
</gene>
<dbReference type="Gene3D" id="3.30.300.130">
    <property type="entry name" value="Fe-S cluster assembly (FSCA)"/>
    <property type="match status" value="1"/>
</dbReference>
<dbReference type="InterPro" id="IPR052339">
    <property type="entry name" value="Fe-S_Maturation_MIP18"/>
</dbReference>
<proteinExistence type="predicted"/>
<dbReference type="Pfam" id="PF01883">
    <property type="entry name" value="FeS_assembly_P"/>
    <property type="match status" value="1"/>
</dbReference>
<dbReference type="KEGG" id="hmi:soil367_13615"/>
<dbReference type="PANTHER" id="PTHR42831:SF1">
    <property type="entry name" value="FE-S PROTEIN MATURATION AUXILIARY FACTOR YITW"/>
    <property type="match status" value="1"/>
</dbReference>
<dbReference type="PANTHER" id="PTHR42831">
    <property type="entry name" value="FE-S PROTEIN MATURATION AUXILIARY FACTOR YITW"/>
    <property type="match status" value="1"/>
</dbReference>
<evidence type="ECO:0000313" key="2">
    <source>
        <dbReference type="EMBL" id="QCF26886.1"/>
    </source>
</evidence>
<dbReference type="SUPFAM" id="SSF117916">
    <property type="entry name" value="Fe-S cluster assembly (FSCA) domain-like"/>
    <property type="match status" value="1"/>
</dbReference>
<dbReference type="AlphaFoldDB" id="A0A4P7XIK5"/>
<feature type="domain" description="MIP18 family-like" evidence="1">
    <location>
        <begin position="81"/>
        <end position="161"/>
    </location>
</feature>
<dbReference type="RefSeq" id="WP_136549592.1">
    <property type="nucleotide sequence ID" value="NZ_CP031093.1"/>
</dbReference>
<dbReference type="InterPro" id="IPR017776">
    <property type="entry name" value="FeS_assembly_SufT_put"/>
</dbReference>
<keyword evidence="3" id="KW-1185">Reference proteome</keyword>
<dbReference type="Proteomes" id="UP000298049">
    <property type="component" value="Chromosome"/>
</dbReference>
<dbReference type="InterPro" id="IPR002744">
    <property type="entry name" value="MIP18-like"/>
</dbReference>
<reference evidence="2 3" key="1">
    <citation type="submission" date="2018-07" db="EMBL/GenBank/DDBJ databases">
        <title>Marsedoiliclastica nanhaica gen. nov. sp. nov., a novel marine hydrocarbonoclastic bacterium isolated from an in-situ enriched hydrocarbon-degrading consortium in deep-sea sediment.</title>
        <authorList>
            <person name="Dong C."/>
            <person name="Ma T."/>
            <person name="Liu R."/>
            <person name="Shao Z."/>
        </authorList>
    </citation>
    <scope>NUCLEOTIDE SEQUENCE [LARGE SCALE GENOMIC DNA]</scope>
    <source>
        <strain evidence="3">soil36-7</strain>
    </source>
</reference>
<evidence type="ECO:0000259" key="1">
    <source>
        <dbReference type="Pfam" id="PF01883"/>
    </source>
</evidence>
<dbReference type="InterPro" id="IPR034904">
    <property type="entry name" value="FSCA_dom_sf"/>
</dbReference>
<dbReference type="NCBIfam" id="TIGR03406">
    <property type="entry name" value="FeS_long_SufT"/>
    <property type="match status" value="1"/>
</dbReference>
<dbReference type="OrthoDB" id="9805360at2"/>
<protein>
    <submittedName>
        <fullName evidence="2">Putative Fe-S cluster assembly protein SufT</fullName>
    </submittedName>
</protein>
<evidence type="ECO:0000313" key="3">
    <source>
        <dbReference type="Proteomes" id="UP000298049"/>
    </source>
</evidence>
<organism evidence="2 3">
    <name type="scientific">Hydrocarboniclastica marina</name>
    <dbReference type="NCBI Taxonomy" id="2259620"/>
    <lineage>
        <taxon>Bacteria</taxon>
        <taxon>Pseudomonadati</taxon>
        <taxon>Pseudomonadota</taxon>
        <taxon>Gammaproteobacteria</taxon>
        <taxon>Alteromonadales</taxon>
        <taxon>Alteromonadaceae</taxon>
        <taxon>Hydrocarboniclastica</taxon>
    </lineage>
</organism>
<dbReference type="EMBL" id="CP031093">
    <property type="protein sequence ID" value="QCF26886.1"/>
    <property type="molecule type" value="Genomic_DNA"/>
</dbReference>
<accession>A0A4P7XIK5</accession>
<sequence>MQEREVVLTKREVEGRLVPSGTEIMIPSDTFVTITQSLGGSFTVAVNGNLARIEGHDADALGKQPLQSSFETPADGSVNENQVWEALRNCYDPEIPVNVVDLGLIYECAIMQKTDQPGDPENKVHILMTLTAAGCGMGPVIADDVKRKVENVPNVDKVEVELTFDPPWNNDMLTDEAKLELGML</sequence>